<dbReference type="EMBL" id="CAUYUJ010001143">
    <property type="protein sequence ID" value="CAK0794432.1"/>
    <property type="molecule type" value="Genomic_DNA"/>
</dbReference>
<proteinExistence type="predicted"/>
<name>A0ABN9PNH8_9DINO</name>
<protein>
    <recommendedName>
        <fullName evidence="3">RRM domain-containing protein</fullName>
    </recommendedName>
</protein>
<evidence type="ECO:0000256" key="2">
    <source>
        <dbReference type="SAM" id="MobiDB-lite"/>
    </source>
</evidence>
<dbReference type="PROSITE" id="PS50102">
    <property type="entry name" value="RRM"/>
    <property type="match status" value="1"/>
</dbReference>
<feature type="domain" description="RRM" evidence="3">
    <location>
        <begin position="196"/>
        <end position="262"/>
    </location>
</feature>
<dbReference type="InterPro" id="IPR035979">
    <property type="entry name" value="RBD_domain_sf"/>
</dbReference>
<feature type="compositionally biased region" description="Basic and acidic residues" evidence="2">
    <location>
        <begin position="40"/>
        <end position="53"/>
    </location>
</feature>
<dbReference type="SMART" id="SM00360">
    <property type="entry name" value="RRM"/>
    <property type="match status" value="1"/>
</dbReference>
<evidence type="ECO:0000313" key="4">
    <source>
        <dbReference type="EMBL" id="CAK0794432.1"/>
    </source>
</evidence>
<sequence length="330" mass="36070">MADVRLIIKNTFLEFESCIDQPFAPSVCGMRRVQSCPPIRGKDMDEGTSREDGSSGSRLKNNKTRSDASRSLRLSIRTGPAVVHEEPEDDTLSCRSTDHYLCWQSSHTPLVPADLQVKLCESPPAGKQSGQASASPSARTPLSSKAGSFTPLACNAAVFVPGCPQTTGAFCRALASPGQGPNPDIQHSATDSKHYTTLIVKNVPYGVTRDELIDAMNGEGFEGAYDYVYLPVDFMTHQSKGYAFVNFASNELANSFIGAFSGFTKWPIRCRKLCTITWCAIQGFQANVDRYWHTLGMEDYIPDQFKPVVFIGKSRAPFPQPTALMLSSVC</sequence>
<feature type="region of interest" description="Disordered" evidence="2">
    <location>
        <begin position="36"/>
        <end position="92"/>
    </location>
</feature>
<feature type="compositionally biased region" description="Polar residues" evidence="2">
    <location>
        <begin position="128"/>
        <end position="142"/>
    </location>
</feature>
<dbReference type="Proteomes" id="UP001189429">
    <property type="component" value="Unassembled WGS sequence"/>
</dbReference>
<dbReference type="InterPro" id="IPR000504">
    <property type="entry name" value="RRM_dom"/>
</dbReference>
<comment type="caution">
    <text evidence="4">The sequence shown here is derived from an EMBL/GenBank/DDBJ whole genome shotgun (WGS) entry which is preliminary data.</text>
</comment>
<dbReference type="InterPro" id="IPR012677">
    <property type="entry name" value="Nucleotide-bd_a/b_plait_sf"/>
</dbReference>
<keyword evidence="1" id="KW-0694">RNA-binding</keyword>
<feature type="region of interest" description="Disordered" evidence="2">
    <location>
        <begin position="121"/>
        <end position="142"/>
    </location>
</feature>
<dbReference type="InterPro" id="IPR007201">
    <property type="entry name" value="Mei2-like_Rrm_C"/>
</dbReference>
<reference evidence="4" key="1">
    <citation type="submission" date="2023-10" db="EMBL/GenBank/DDBJ databases">
        <authorList>
            <person name="Chen Y."/>
            <person name="Shah S."/>
            <person name="Dougan E. K."/>
            <person name="Thang M."/>
            <person name="Chan C."/>
        </authorList>
    </citation>
    <scope>NUCLEOTIDE SEQUENCE [LARGE SCALE GENOMIC DNA]</scope>
</reference>
<evidence type="ECO:0000259" key="3">
    <source>
        <dbReference type="PROSITE" id="PS50102"/>
    </source>
</evidence>
<evidence type="ECO:0000256" key="1">
    <source>
        <dbReference type="PROSITE-ProRule" id="PRU00176"/>
    </source>
</evidence>
<accession>A0ABN9PNH8</accession>
<dbReference type="Gene3D" id="3.30.70.330">
    <property type="match status" value="1"/>
</dbReference>
<dbReference type="SUPFAM" id="SSF54928">
    <property type="entry name" value="RNA-binding domain, RBD"/>
    <property type="match status" value="1"/>
</dbReference>
<dbReference type="Pfam" id="PF04059">
    <property type="entry name" value="RRM_2"/>
    <property type="match status" value="1"/>
</dbReference>
<keyword evidence="5" id="KW-1185">Reference proteome</keyword>
<evidence type="ECO:0000313" key="5">
    <source>
        <dbReference type="Proteomes" id="UP001189429"/>
    </source>
</evidence>
<gene>
    <name evidence="4" type="ORF">PCOR1329_LOCUS4428</name>
</gene>
<organism evidence="4 5">
    <name type="scientific">Prorocentrum cordatum</name>
    <dbReference type="NCBI Taxonomy" id="2364126"/>
    <lineage>
        <taxon>Eukaryota</taxon>
        <taxon>Sar</taxon>
        <taxon>Alveolata</taxon>
        <taxon>Dinophyceae</taxon>
        <taxon>Prorocentrales</taxon>
        <taxon>Prorocentraceae</taxon>
        <taxon>Prorocentrum</taxon>
    </lineage>
</organism>